<gene>
    <name evidence="1" type="ORF">METZ01_LOCUS385955</name>
</gene>
<dbReference type="EMBL" id="UINC01143904">
    <property type="protein sequence ID" value="SVD33101.1"/>
    <property type="molecule type" value="Genomic_DNA"/>
</dbReference>
<dbReference type="AlphaFoldDB" id="A0A382UHC2"/>
<name>A0A382UHC2_9ZZZZ</name>
<accession>A0A382UHC2</accession>
<sequence length="219" mass="24727">VFVTPKNKEIDEAFAESEPPSHDKWEPAGLFGEQKKLVDHALRSLRLDMRDFSGIDENVDPTTENFTPLTELSNKLSNLLPLMDSIGPSHERIGHTNGNGTGRGIRNIPRIDILKHKLAYENEEKKLIVSFVPNLRDKSAIWVKANAGICIDDGQSLERSSPINSPVPKLLYWMTPYEKKLEENNCEIKKNEIGEWKVVFSIPSKVQVNVNIEILQSNA</sequence>
<feature type="non-terminal residue" evidence="1">
    <location>
        <position position="1"/>
    </location>
</feature>
<reference evidence="1" key="1">
    <citation type="submission" date="2018-05" db="EMBL/GenBank/DDBJ databases">
        <authorList>
            <person name="Lanie J.A."/>
            <person name="Ng W.-L."/>
            <person name="Kazmierczak K.M."/>
            <person name="Andrzejewski T.M."/>
            <person name="Davidsen T.M."/>
            <person name="Wayne K.J."/>
            <person name="Tettelin H."/>
            <person name="Glass J.I."/>
            <person name="Rusch D."/>
            <person name="Podicherti R."/>
            <person name="Tsui H.-C.T."/>
            <person name="Winkler M.E."/>
        </authorList>
    </citation>
    <scope>NUCLEOTIDE SEQUENCE</scope>
</reference>
<proteinExistence type="predicted"/>
<organism evidence="1">
    <name type="scientific">marine metagenome</name>
    <dbReference type="NCBI Taxonomy" id="408172"/>
    <lineage>
        <taxon>unclassified sequences</taxon>
        <taxon>metagenomes</taxon>
        <taxon>ecological metagenomes</taxon>
    </lineage>
</organism>
<protein>
    <submittedName>
        <fullName evidence="1">Uncharacterized protein</fullName>
    </submittedName>
</protein>
<evidence type="ECO:0000313" key="1">
    <source>
        <dbReference type="EMBL" id="SVD33101.1"/>
    </source>
</evidence>